<evidence type="ECO:0000313" key="4">
    <source>
        <dbReference type="Proteomes" id="UP001321760"/>
    </source>
</evidence>
<accession>A0AAV9FYL8</accession>
<sequence length="624" mass="67331">MTAPITTISPGLDAKDGSPFLDTKHGPAPDNKPLSQQGKFWETTVGWFPELGSLVVGLAIFGAMAIILAVYDGREQPTLPLGLTINSALQYLTTLAKLAFVVPIIDGLGQLKWLWFASRPRPLLDFQLYDEASRGGFMAVLKLLLRLRDVFRWPLPWLASALLFSAIFTPAVTQQVVTFETKLVETDERVAEAPRVSLFSRWDGSKFQLERGDQLDMEHAIISAAYLEPSKSIAPLDPHCPTANCNFPPYGTVGMCAEVLNVTDLANGQLKSLYFTLANTSITTLTNNLLSNGLAAPYPLSYNIGALLMNEPSYVFGMERTAAALSNTLLLYTTGAVNITNLRPETLHYAEIIVYACTKALKSTVQDGIKTTVETSSAARVVSGGAASLNARWNLDKTDFQPQFSCKPGVAGETITLAVPEGLPTQTKLGMELCTALTSSTVINAYMQGFIALRGSDKVVLSNVGQLGTALSTALFGGFMGRMPSREEQETSLQGMVRNIGDGLTNMLRANGASYRGSSGVVIGTTLDARTIVRVRWAWFVLLAAQLVLTAGLVGAIIVTTWRSGLQNVKGSSMATLCVLDTNVRRDLGLVGDVRSQERMAADLTMKLRLGDSLMLVRGDEEKG</sequence>
<dbReference type="PANTHER" id="PTHR35394:SF5">
    <property type="entry name" value="DUF3176 DOMAIN-CONTAINING PROTEIN"/>
    <property type="match status" value="1"/>
</dbReference>
<dbReference type="EMBL" id="MU866032">
    <property type="protein sequence ID" value="KAK4442118.1"/>
    <property type="molecule type" value="Genomic_DNA"/>
</dbReference>
<keyword evidence="4" id="KW-1185">Reference proteome</keyword>
<dbReference type="PANTHER" id="PTHR35394">
    <property type="entry name" value="DUF3176 DOMAIN-CONTAINING PROTEIN"/>
    <property type="match status" value="1"/>
</dbReference>
<keyword evidence="2" id="KW-0472">Membrane</keyword>
<proteinExistence type="predicted"/>
<evidence type="ECO:0000256" key="2">
    <source>
        <dbReference type="SAM" id="Phobius"/>
    </source>
</evidence>
<gene>
    <name evidence="3" type="ORF">QBC34DRAFT_431891</name>
</gene>
<feature type="transmembrane region" description="Helical" evidence="2">
    <location>
        <begin position="155"/>
        <end position="173"/>
    </location>
</feature>
<feature type="transmembrane region" description="Helical" evidence="2">
    <location>
        <begin position="51"/>
        <end position="71"/>
    </location>
</feature>
<dbReference type="InterPro" id="IPR021514">
    <property type="entry name" value="DUF3176"/>
</dbReference>
<dbReference type="AlphaFoldDB" id="A0AAV9FYL8"/>
<evidence type="ECO:0000256" key="1">
    <source>
        <dbReference type="SAM" id="MobiDB-lite"/>
    </source>
</evidence>
<reference evidence="3" key="2">
    <citation type="submission" date="2023-05" db="EMBL/GenBank/DDBJ databases">
        <authorList>
            <consortium name="Lawrence Berkeley National Laboratory"/>
            <person name="Steindorff A."/>
            <person name="Hensen N."/>
            <person name="Bonometti L."/>
            <person name="Westerberg I."/>
            <person name="Brannstrom I.O."/>
            <person name="Guillou S."/>
            <person name="Cros-Aarteil S."/>
            <person name="Calhoun S."/>
            <person name="Haridas S."/>
            <person name="Kuo A."/>
            <person name="Mondo S."/>
            <person name="Pangilinan J."/>
            <person name="Riley R."/>
            <person name="Labutti K."/>
            <person name="Andreopoulos B."/>
            <person name="Lipzen A."/>
            <person name="Chen C."/>
            <person name="Yanf M."/>
            <person name="Daum C."/>
            <person name="Ng V."/>
            <person name="Clum A."/>
            <person name="Ohm R."/>
            <person name="Martin F."/>
            <person name="Silar P."/>
            <person name="Natvig D."/>
            <person name="Lalanne C."/>
            <person name="Gautier V."/>
            <person name="Ament-Velasquez S.L."/>
            <person name="Kruys A."/>
            <person name="Hutchinson M.I."/>
            <person name="Powell A.J."/>
            <person name="Barry K."/>
            <person name="Miller A.N."/>
            <person name="Grigoriev I.V."/>
            <person name="Debuchy R."/>
            <person name="Gladieux P."/>
            <person name="Thoren M.H."/>
            <person name="Johannesson H."/>
        </authorList>
    </citation>
    <scope>NUCLEOTIDE SEQUENCE</scope>
    <source>
        <strain evidence="3">PSN243</strain>
    </source>
</reference>
<reference evidence="3" key="1">
    <citation type="journal article" date="2023" name="Mol. Phylogenet. Evol.">
        <title>Genome-scale phylogeny and comparative genomics of the fungal order Sordariales.</title>
        <authorList>
            <person name="Hensen N."/>
            <person name="Bonometti L."/>
            <person name="Westerberg I."/>
            <person name="Brannstrom I.O."/>
            <person name="Guillou S."/>
            <person name="Cros-Aarteil S."/>
            <person name="Calhoun S."/>
            <person name="Haridas S."/>
            <person name="Kuo A."/>
            <person name="Mondo S."/>
            <person name="Pangilinan J."/>
            <person name="Riley R."/>
            <person name="LaButti K."/>
            <person name="Andreopoulos B."/>
            <person name="Lipzen A."/>
            <person name="Chen C."/>
            <person name="Yan M."/>
            <person name="Daum C."/>
            <person name="Ng V."/>
            <person name="Clum A."/>
            <person name="Steindorff A."/>
            <person name="Ohm R.A."/>
            <person name="Martin F."/>
            <person name="Silar P."/>
            <person name="Natvig D.O."/>
            <person name="Lalanne C."/>
            <person name="Gautier V."/>
            <person name="Ament-Velasquez S.L."/>
            <person name="Kruys A."/>
            <person name="Hutchinson M.I."/>
            <person name="Powell A.J."/>
            <person name="Barry K."/>
            <person name="Miller A.N."/>
            <person name="Grigoriev I.V."/>
            <person name="Debuchy R."/>
            <person name="Gladieux P."/>
            <person name="Hiltunen Thoren M."/>
            <person name="Johannesson H."/>
        </authorList>
    </citation>
    <scope>NUCLEOTIDE SEQUENCE</scope>
    <source>
        <strain evidence="3">PSN243</strain>
    </source>
</reference>
<comment type="caution">
    <text evidence="3">The sequence shown here is derived from an EMBL/GenBank/DDBJ whole genome shotgun (WGS) entry which is preliminary data.</text>
</comment>
<protein>
    <submittedName>
        <fullName evidence="3">Uncharacterized protein</fullName>
    </submittedName>
</protein>
<keyword evidence="2" id="KW-0812">Transmembrane</keyword>
<organism evidence="3 4">
    <name type="scientific">Podospora aff. communis PSN243</name>
    <dbReference type="NCBI Taxonomy" id="3040156"/>
    <lineage>
        <taxon>Eukaryota</taxon>
        <taxon>Fungi</taxon>
        <taxon>Dikarya</taxon>
        <taxon>Ascomycota</taxon>
        <taxon>Pezizomycotina</taxon>
        <taxon>Sordariomycetes</taxon>
        <taxon>Sordariomycetidae</taxon>
        <taxon>Sordariales</taxon>
        <taxon>Podosporaceae</taxon>
        <taxon>Podospora</taxon>
    </lineage>
</organism>
<dbReference type="Pfam" id="PF11374">
    <property type="entry name" value="DUF3176"/>
    <property type="match status" value="1"/>
</dbReference>
<evidence type="ECO:0000313" key="3">
    <source>
        <dbReference type="EMBL" id="KAK4442118.1"/>
    </source>
</evidence>
<feature type="transmembrane region" description="Helical" evidence="2">
    <location>
        <begin position="537"/>
        <end position="562"/>
    </location>
</feature>
<keyword evidence="2" id="KW-1133">Transmembrane helix</keyword>
<name>A0AAV9FYL8_9PEZI</name>
<feature type="region of interest" description="Disordered" evidence="1">
    <location>
        <begin position="1"/>
        <end position="36"/>
    </location>
</feature>
<dbReference type="Proteomes" id="UP001321760">
    <property type="component" value="Unassembled WGS sequence"/>
</dbReference>